<dbReference type="STRING" id="260084.SAMN02927928_1767"/>
<dbReference type="InterPro" id="IPR037914">
    <property type="entry name" value="SpoVT-AbrB_sf"/>
</dbReference>
<protein>
    <submittedName>
        <fullName evidence="3">Antitoxin VapB</fullName>
    </submittedName>
</protein>
<dbReference type="Proteomes" id="UP000199150">
    <property type="component" value="Unassembled WGS sequence"/>
</dbReference>
<organism evidence="3 4">
    <name type="scientific">Asticcacaulis taihuensis</name>
    <dbReference type="NCBI Taxonomy" id="260084"/>
    <lineage>
        <taxon>Bacteria</taxon>
        <taxon>Pseudomonadati</taxon>
        <taxon>Pseudomonadota</taxon>
        <taxon>Alphaproteobacteria</taxon>
        <taxon>Caulobacterales</taxon>
        <taxon>Caulobacteraceae</taxon>
        <taxon>Asticcacaulis</taxon>
    </lineage>
</organism>
<evidence type="ECO:0000313" key="4">
    <source>
        <dbReference type="Proteomes" id="UP000199150"/>
    </source>
</evidence>
<keyword evidence="1" id="KW-0238">DNA-binding</keyword>
<dbReference type="NCBIfam" id="NF040493">
    <property type="entry name" value="TA_anti_VapB"/>
    <property type="match status" value="1"/>
</dbReference>
<dbReference type="EMBL" id="FMTS01000002">
    <property type="protein sequence ID" value="SCW54322.1"/>
    <property type="molecule type" value="Genomic_DNA"/>
</dbReference>
<name>A0A1G4RBN5_9CAUL</name>
<accession>A0A1G4RBN5</accession>
<dbReference type="GO" id="GO:0003677">
    <property type="term" value="F:DNA binding"/>
    <property type="evidence" value="ECO:0007669"/>
    <property type="project" value="UniProtKB-UniRule"/>
</dbReference>
<sequence>MWGYMEACMSRTTLFQSNRSQAVRLSKDVAFPEGVKEVIIVREGKQRIIVPSNSVWDDFFAAPGIDLGKRSQPDAQVREDF</sequence>
<feature type="domain" description="SpoVT-AbrB" evidence="2">
    <location>
        <begin position="12"/>
        <end position="54"/>
    </location>
</feature>
<proteinExistence type="predicted"/>
<dbReference type="AlphaFoldDB" id="A0A1G4RBN5"/>
<evidence type="ECO:0000259" key="2">
    <source>
        <dbReference type="PROSITE" id="PS51740"/>
    </source>
</evidence>
<evidence type="ECO:0000256" key="1">
    <source>
        <dbReference type="PROSITE-ProRule" id="PRU01076"/>
    </source>
</evidence>
<dbReference type="PROSITE" id="PS51740">
    <property type="entry name" value="SPOVT_ABRB"/>
    <property type="match status" value="1"/>
</dbReference>
<dbReference type="Gene3D" id="2.10.260.10">
    <property type="match status" value="1"/>
</dbReference>
<dbReference type="SUPFAM" id="SSF89447">
    <property type="entry name" value="AbrB/MazE/MraZ-like"/>
    <property type="match status" value="1"/>
</dbReference>
<evidence type="ECO:0000313" key="3">
    <source>
        <dbReference type="EMBL" id="SCW54322.1"/>
    </source>
</evidence>
<dbReference type="InterPro" id="IPR007159">
    <property type="entry name" value="SpoVT-AbrB_dom"/>
</dbReference>
<keyword evidence="4" id="KW-1185">Reference proteome</keyword>
<reference evidence="4" key="1">
    <citation type="submission" date="2016-10" db="EMBL/GenBank/DDBJ databases">
        <authorList>
            <person name="Varghese N."/>
            <person name="Submissions S."/>
        </authorList>
    </citation>
    <scope>NUCLEOTIDE SEQUENCE [LARGE SCALE GENOMIC DNA]</scope>
    <source>
        <strain evidence="4">CGMCC 1.3431</strain>
    </source>
</reference>
<gene>
    <name evidence="3" type="ORF">SAMN02927928_1767</name>
</gene>
<dbReference type="InterPro" id="IPR047976">
    <property type="entry name" value="Anti_VapB2-like"/>
</dbReference>